<dbReference type="Pfam" id="PF01391">
    <property type="entry name" value="Collagen"/>
    <property type="match status" value="3"/>
</dbReference>
<feature type="region of interest" description="Disordered" evidence="4">
    <location>
        <begin position="84"/>
        <end position="171"/>
    </location>
</feature>
<feature type="domain" description="Ig-like" evidence="6">
    <location>
        <begin position="172"/>
        <end position="257"/>
    </location>
</feature>
<reference evidence="7" key="1">
    <citation type="journal article" date="2023" name="G3 (Bethesda)">
        <title>Whole genome assembly and annotation of the endangered Caribbean coral Acropora cervicornis.</title>
        <authorList>
            <person name="Selwyn J.D."/>
            <person name="Vollmer S.V."/>
        </authorList>
    </citation>
    <scope>NUCLEOTIDE SEQUENCE</scope>
    <source>
        <strain evidence="7">K2</strain>
    </source>
</reference>
<dbReference type="InterPro" id="IPR007110">
    <property type="entry name" value="Ig-like_dom"/>
</dbReference>
<keyword evidence="8" id="KW-1185">Reference proteome</keyword>
<evidence type="ECO:0000256" key="2">
    <source>
        <dbReference type="ARBA" id="ARBA00023157"/>
    </source>
</evidence>
<gene>
    <name evidence="7" type="ORF">P5673_004600</name>
</gene>
<evidence type="ECO:0000256" key="3">
    <source>
        <dbReference type="ARBA" id="ARBA00023319"/>
    </source>
</evidence>
<feature type="domain" description="Ig-like" evidence="6">
    <location>
        <begin position="260"/>
        <end position="339"/>
    </location>
</feature>
<dbReference type="GO" id="GO:0007156">
    <property type="term" value="P:homophilic cell adhesion via plasma membrane adhesion molecules"/>
    <property type="evidence" value="ECO:0007669"/>
    <property type="project" value="TreeGrafter"/>
</dbReference>
<dbReference type="InterPro" id="IPR008160">
    <property type="entry name" value="Collagen"/>
</dbReference>
<dbReference type="SMART" id="SM00408">
    <property type="entry name" value="IGc2"/>
    <property type="match status" value="12"/>
</dbReference>
<dbReference type="PANTHER" id="PTHR45080">
    <property type="entry name" value="CONTACTIN 5"/>
    <property type="match status" value="1"/>
</dbReference>
<dbReference type="InterPro" id="IPR003598">
    <property type="entry name" value="Ig_sub2"/>
</dbReference>
<protein>
    <submittedName>
        <fullName evidence="7">Hemicentin-1</fullName>
    </submittedName>
</protein>
<feature type="domain" description="Ig-like" evidence="6">
    <location>
        <begin position="349"/>
        <end position="431"/>
    </location>
</feature>
<feature type="compositionally biased region" description="Polar residues" evidence="4">
    <location>
        <begin position="1369"/>
        <end position="1386"/>
    </location>
</feature>
<feature type="transmembrane region" description="Helical" evidence="5">
    <location>
        <begin position="453"/>
        <end position="472"/>
    </location>
</feature>
<keyword evidence="1" id="KW-0732">Signal</keyword>
<dbReference type="Gene3D" id="2.60.40.10">
    <property type="entry name" value="Immunoglobulins"/>
    <property type="match status" value="12"/>
</dbReference>
<evidence type="ECO:0000313" key="7">
    <source>
        <dbReference type="EMBL" id="KAK2570888.1"/>
    </source>
</evidence>
<evidence type="ECO:0000256" key="4">
    <source>
        <dbReference type="SAM" id="MobiDB-lite"/>
    </source>
</evidence>
<dbReference type="InterPro" id="IPR036179">
    <property type="entry name" value="Ig-like_dom_sf"/>
</dbReference>
<feature type="domain" description="Ig-like" evidence="6">
    <location>
        <begin position="1049"/>
        <end position="1134"/>
    </location>
</feature>
<proteinExistence type="predicted"/>
<evidence type="ECO:0000259" key="6">
    <source>
        <dbReference type="PROSITE" id="PS50835"/>
    </source>
</evidence>
<evidence type="ECO:0000256" key="5">
    <source>
        <dbReference type="SAM" id="Phobius"/>
    </source>
</evidence>
<reference evidence="7" key="2">
    <citation type="journal article" date="2023" name="Science">
        <title>Genomic signatures of disease resistance in endangered staghorn corals.</title>
        <authorList>
            <person name="Vollmer S.V."/>
            <person name="Selwyn J.D."/>
            <person name="Despard B.A."/>
            <person name="Roesel C.L."/>
        </authorList>
    </citation>
    <scope>NUCLEOTIDE SEQUENCE</scope>
    <source>
        <strain evidence="7">K2</strain>
    </source>
</reference>
<dbReference type="SMART" id="SM00409">
    <property type="entry name" value="IG"/>
    <property type="match status" value="12"/>
</dbReference>
<evidence type="ECO:0000256" key="1">
    <source>
        <dbReference type="ARBA" id="ARBA00022729"/>
    </source>
</evidence>
<dbReference type="InterPro" id="IPR013783">
    <property type="entry name" value="Ig-like_fold"/>
</dbReference>
<evidence type="ECO:0000313" key="8">
    <source>
        <dbReference type="Proteomes" id="UP001249851"/>
    </source>
</evidence>
<feature type="domain" description="Ig-like" evidence="6">
    <location>
        <begin position="1226"/>
        <end position="1311"/>
    </location>
</feature>
<dbReference type="PANTHER" id="PTHR45080:SF8">
    <property type="entry name" value="IG-LIKE DOMAIN-CONTAINING PROTEIN"/>
    <property type="match status" value="1"/>
</dbReference>
<dbReference type="InterPro" id="IPR050958">
    <property type="entry name" value="Cell_Adh-Cytoskel_Orgn"/>
</dbReference>
<dbReference type="SUPFAM" id="SSF48726">
    <property type="entry name" value="Immunoglobulin"/>
    <property type="match status" value="12"/>
</dbReference>
<dbReference type="Pfam" id="PF07679">
    <property type="entry name" value="I-set"/>
    <property type="match status" value="3"/>
</dbReference>
<feature type="compositionally biased region" description="Polar residues" evidence="4">
    <location>
        <begin position="928"/>
        <end position="945"/>
    </location>
</feature>
<feature type="domain" description="Ig-like" evidence="6">
    <location>
        <begin position="1137"/>
        <end position="1216"/>
    </location>
</feature>
<feature type="domain" description="Ig-like" evidence="6">
    <location>
        <begin position="696"/>
        <end position="775"/>
    </location>
</feature>
<keyword evidence="5" id="KW-1133">Transmembrane helix</keyword>
<dbReference type="FunFam" id="2.60.40.10:FF:000032">
    <property type="entry name" value="palladin isoform X1"/>
    <property type="match status" value="4"/>
</dbReference>
<dbReference type="PROSITE" id="PS50835">
    <property type="entry name" value="IG_LIKE"/>
    <property type="match status" value="12"/>
</dbReference>
<feature type="region of interest" description="Disordered" evidence="4">
    <location>
        <begin position="964"/>
        <end position="1018"/>
    </location>
</feature>
<keyword evidence="2" id="KW-1015">Disulfide bond</keyword>
<dbReference type="GO" id="GO:0005886">
    <property type="term" value="C:plasma membrane"/>
    <property type="evidence" value="ECO:0007669"/>
    <property type="project" value="TreeGrafter"/>
</dbReference>
<dbReference type="EMBL" id="JARQWQ010000007">
    <property type="protein sequence ID" value="KAK2570888.1"/>
    <property type="molecule type" value="Genomic_DNA"/>
</dbReference>
<feature type="region of interest" description="Disordered" evidence="4">
    <location>
        <begin position="1419"/>
        <end position="1506"/>
    </location>
</feature>
<feature type="domain" description="Ig-like" evidence="6">
    <location>
        <begin position="608"/>
        <end position="693"/>
    </location>
</feature>
<feature type="transmembrane region" description="Helical" evidence="5">
    <location>
        <begin position="12"/>
        <end position="30"/>
    </location>
</feature>
<feature type="domain" description="Ig-like" evidence="6">
    <location>
        <begin position="1595"/>
        <end position="1674"/>
    </location>
</feature>
<feature type="compositionally biased region" description="Polar residues" evidence="4">
    <location>
        <begin position="487"/>
        <end position="507"/>
    </location>
</feature>
<feature type="region of interest" description="Disordered" evidence="4">
    <location>
        <begin position="1366"/>
        <end position="1387"/>
    </location>
</feature>
<feature type="region of interest" description="Disordered" evidence="4">
    <location>
        <begin position="925"/>
        <end position="947"/>
    </location>
</feature>
<keyword evidence="3" id="KW-0393">Immunoglobulin domain</keyword>
<feature type="compositionally biased region" description="Low complexity" evidence="4">
    <location>
        <begin position="1469"/>
        <end position="1482"/>
    </location>
</feature>
<comment type="caution">
    <text evidence="7">The sequence shown here is derived from an EMBL/GenBank/DDBJ whole genome shotgun (WGS) entry which is preliminary data.</text>
</comment>
<feature type="domain" description="Ig-like" evidence="6">
    <location>
        <begin position="1507"/>
        <end position="1592"/>
    </location>
</feature>
<dbReference type="InterPro" id="IPR013098">
    <property type="entry name" value="Ig_I-set"/>
</dbReference>
<sequence length="1784" mass="189537">MASQKHKFSSFASIISVLSIVFYCAGFLRVEFELNEYKKRIHSLESASGNQPQTSKPSYAATTEIVQDRELELFRLKRRHVESTHSSCMSCSPGPPGPPGPKGEKGSRGKRGLRGRNGNKGDRGIMGSPGRSGKQGIMGPRGIIGQKGQKGDVGSLGMPGAKGEPGESISAPAVSVSPAKLTVNEGSSASFQCSVTGNPEPAVAWSRVNSQSVLSQSAVSGGMFRLRKVKGSDTGIYRCSATNILGNAHQDTQLVVNVRPTVSIHPGPLLAIEGSDVTLPTSNVTGHPSPVVTWSKSFGQLPQSRVESNNSVLSLRDVQKSDSADYVCTATNMLGKAVERTLLVVVSLPQFTVKPPAKIVRYIGVNMTLNCSAAGDPEPVISWKRQGSQLPVGRSQQINGALVIRDVQKEDAGIYICIATSAGVFDTEAIAHVGTQAAKVVLMASEKQNLPSFASIVYVLSIVLYCAGFLRVEFELNEYKKRIGSLESASKNQPHTSEPSYSPTTKNFPDRELERFRMKRRHVESTQSSCLSCSPGPPGPPGPKGEKGSRGKKGNKGDQGIMGSPGKSGKQGIMGPRGIIGQKGQKGDLGPQGLPGAKGGPGESISAPTIAVSPAKLTVNEGSSALFQCSVTGNPEPAVTWSRVHSESVLSQSAVSRGMFRLRNVKGSDAGIYRCSATNILGNAKEDSQLVVNVHPTVSIHPGPLHAIEGSNVTLPTCHVTGHPTPLVTWKKAFGQLPQGRVKSNNSVITLFDVHKSDSADYVCTATNMLGKAVQRTLLVVISLPQFTVKPPAQIVGSLGANMTLNCSATGDPQPVISWKRQGSQLPVGRSQQIDGALVIRDVQKEDAGNYICVATSAGVFLREAGAMVEVRSPKVLRRIMASGKQNFPSFASIVSVLSIVFYCAGFLRVEFELHEYKDRIDSLERASGNQPRTSEPSHAPTTKNVADRELELFRLKRRHVESTHSSCMSCSQGPPGPPGQKGEKGSRGKRGQRGRNGNKGDQGIMGSPGRIGKQGIMGPRGIIGQKGDVGPLGMPGAKGEPGESISAPTVAVSPAKLTVNEGSSASFQCSVTGNPEPAVTWNRVNSQSVLSQSAVSGGMFRLRNVKGSDAGIYQCSATNILGNAQKDTQLVVNVRPKVSIHPGPLHAIEGSNVTLPTCNVTGHPSPVVTWSKSFGELPQGRVESNNSLFSLRDVHKSDSADYFCEATNKLGKDVQKTLLVVVSLPRFTIKPPPKIKGRIKTNLTLNCSATGDPQPVISWKRQGSQLPVGRSQQIDGALVITDVQKEDAGNYICVATSAAVFGRETGVMVEVPPPQVLRRIMASGKQNFPSFASIVSVLSIVFYCAGFLRVEFELHEYKDRIDSLERASGNQPRTSEPSHAPTTKNVADRGLSLGYRSFVSFYAELELFRVKRRHVESTHSSCMSCSPGPPGPPGPKGEKGSRGKRGQRGRNGNKGDQGIMGSPGRSGKQGIMGPQGIIGQKGQKGDVGPLGMHGAKGEPGESISAPAVAVSPTKLTVNEGRSASFQCSVTGNPEPAVTWSRINSQSVLSQSGVFGGMFRLRNVKGSDAGIYRCSATNILGNAQEDTQLVINVHPTVSIHPGPLHAIEGRDVTLPTCNVTGHPTPVVTWSKAFGQLPQGRAKSNNSVLTLRDVRKSDSADYVCTATNMLGKAVQKTLLVVISLPQFTVEPPAKIVESIGANLTLNCSATGDPQPVISWKRQGSQLPVGRSQQIDGALVVRDVQKEDAGNYICVATSAGVFDVERVTYVELQEVKGKLSYRQFYS</sequence>
<dbReference type="SMART" id="SM00406">
    <property type="entry name" value="IGv"/>
    <property type="match status" value="8"/>
</dbReference>
<dbReference type="CDD" id="cd00096">
    <property type="entry name" value="Ig"/>
    <property type="match status" value="4"/>
</dbReference>
<name>A0AAD9VDT8_ACRCE</name>
<feature type="domain" description="Ig-like" evidence="6">
    <location>
        <begin position="785"/>
        <end position="870"/>
    </location>
</feature>
<keyword evidence="5" id="KW-0812">Transmembrane</keyword>
<feature type="region of interest" description="Disordered" evidence="4">
    <location>
        <begin position="487"/>
        <end position="604"/>
    </location>
</feature>
<dbReference type="InterPro" id="IPR003599">
    <property type="entry name" value="Ig_sub"/>
</dbReference>
<feature type="domain" description="Ig-like" evidence="6">
    <location>
        <begin position="1684"/>
        <end position="1766"/>
    </location>
</feature>
<dbReference type="InterPro" id="IPR013106">
    <property type="entry name" value="Ig_V-set"/>
</dbReference>
<dbReference type="Pfam" id="PF13927">
    <property type="entry name" value="Ig_3"/>
    <property type="match status" value="9"/>
</dbReference>
<dbReference type="Proteomes" id="UP001249851">
    <property type="component" value="Unassembled WGS sequence"/>
</dbReference>
<organism evidence="7 8">
    <name type="scientific">Acropora cervicornis</name>
    <name type="common">Staghorn coral</name>
    <dbReference type="NCBI Taxonomy" id="6130"/>
    <lineage>
        <taxon>Eukaryota</taxon>
        <taxon>Metazoa</taxon>
        <taxon>Cnidaria</taxon>
        <taxon>Anthozoa</taxon>
        <taxon>Hexacorallia</taxon>
        <taxon>Scleractinia</taxon>
        <taxon>Astrocoeniina</taxon>
        <taxon>Acroporidae</taxon>
        <taxon>Acropora</taxon>
    </lineage>
</organism>
<accession>A0AAD9VDT8</accession>
<keyword evidence="5" id="KW-0472">Membrane</keyword>
<feature type="transmembrane region" description="Helical" evidence="5">
    <location>
        <begin position="888"/>
        <end position="908"/>
    </location>
</feature>